<dbReference type="AlphaFoldDB" id="A0A938YKY1"/>
<gene>
    <name evidence="2" type="ORF">JL107_01825</name>
</gene>
<feature type="transmembrane region" description="Helical" evidence="1">
    <location>
        <begin position="56"/>
        <end position="74"/>
    </location>
</feature>
<keyword evidence="1" id="KW-0472">Membrane</keyword>
<protein>
    <recommendedName>
        <fullName evidence="4">DoxX family membrane protein</fullName>
    </recommendedName>
</protein>
<evidence type="ECO:0000313" key="2">
    <source>
        <dbReference type="EMBL" id="MBM9475174.1"/>
    </source>
</evidence>
<reference evidence="2" key="1">
    <citation type="submission" date="2021-01" db="EMBL/GenBank/DDBJ databases">
        <title>KCTC 19127 draft genome.</title>
        <authorList>
            <person name="An D."/>
        </authorList>
    </citation>
    <scope>NUCLEOTIDE SEQUENCE</scope>
    <source>
        <strain evidence="2">KCTC 19127</strain>
    </source>
</reference>
<comment type="caution">
    <text evidence="2">The sequence shown here is derived from an EMBL/GenBank/DDBJ whole genome shotgun (WGS) entry which is preliminary data.</text>
</comment>
<proteinExistence type="predicted"/>
<organism evidence="2 3">
    <name type="scientific">Nakamurella flavida</name>
    <dbReference type="NCBI Taxonomy" id="363630"/>
    <lineage>
        <taxon>Bacteria</taxon>
        <taxon>Bacillati</taxon>
        <taxon>Actinomycetota</taxon>
        <taxon>Actinomycetes</taxon>
        <taxon>Nakamurellales</taxon>
        <taxon>Nakamurellaceae</taxon>
        <taxon>Nakamurella</taxon>
    </lineage>
</organism>
<dbReference type="Proteomes" id="UP000663801">
    <property type="component" value="Unassembled WGS sequence"/>
</dbReference>
<evidence type="ECO:0008006" key="4">
    <source>
        <dbReference type="Google" id="ProtNLM"/>
    </source>
</evidence>
<feature type="transmembrane region" description="Helical" evidence="1">
    <location>
        <begin position="80"/>
        <end position="98"/>
    </location>
</feature>
<dbReference type="EMBL" id="JAERWL010000002">
    <property type="protein sequence ID" value="MBM9475174.1"/>
    <property type="molecule type" value="Genomic_DNA"/>
</dbReference>
<accession>A0A938YKY1</accession>
<keyword evidence="3" id="KW-1185">Reference proteome</keyword>
<keyword evidence="1" id="KW-1133">Transmembrane helix</keyword>
<name>A0A938YKY1_9ACTN</name>
<evidence type="ECO:0000256" key="1">
    <source>
        <dbReference type="SAM" id="Phobius"/>
    </source>
</evidence>
<dbReference type="RefSeq" id="WP_205255318.1">
    <property type="nucleotide sequence ID" value="NZ_BAAAPV010000001.1"/>
</dbReference>
<keyword evidence="1" id="KW-0812">Transmembrane</keyword>
<sequence length="145" mass="14588">MSLAAKLRRAPGRIAAGSYILNSGLGKLKGDQATATAIHGQAAGAYPVLHKVQPSIFLKGLAVGEVVVGAALLAPIVPAGLAGIALTGFAGSLLGFYIRTPGVHDKYLRPTPGGIALAKDVWLAGIGIGLVIDAALSESPVTRTD</sequence>
<evidence type="ECO:0000313" key="3">
    <source>
        <dbReference type="Proteomes" id="UP000663801"/>
    </source>
</evidence>